<dbReference type="Proteomes" id="UP000182658">
    <property type="component" value="Unassembled WGS sequence"/>
</dbReference>
<keyword evidence="1" id="KW-1133">Transmembrane helix</keyword>
<proteinExistence type="predicted"/>
<evidence type="ECO:0000313" key="4">
    <source>
        <dbReference type="Proteomes" id="UP000182658"/>
    </source>
</evidence>
<protein>
    <recommendedName>
        <fullName evidence="2">CorA-like transporter domain-containing protein</fullName>
    </recommendedName>
</protein>
<gene>
    <name evidence="3" type="ORF">CONLIGDRAFT_682433</name>
</gene>
<feature type="domain" description="CorA-like transporter" evidence="2">
    <location>
        <begin position="11"/>
        <end position="282"/>
    </location>
</feature>
<feature type="transmembrane region" description="Helical" evidence="1">
    <location>
        <begin position="448"/>
        <end position="471"/>
    </location>
</feature>
<dbReference type="Gene3D" id="1.20.58.340">
    <property type="entry name" value="Magnesium transport protein CorA, transmembrane region"/>
    <property type="match status" value="1"/>
</dbReference>
<dbReference type="EMBL" id="KV875099">
    <property type="protein sequence ID" value="OIW27378.1"/>
    <property type="molecule type" value="Genomic_DNA"/>
</dbReference>
<dbReference type="Pfam" id="PF26616">
    <property type="entry name" value="CorA-like"/>
    <property type="match status" value="1"/>
</dbReference>
<keyword evidence="1" id="KW-0812">Transmembrane</keyword>
<evidence type="ECO:0000313" key="3">
    <source>
        <dbReference type="EMBL" id="OIW27378.1"/>
    </source>
</evidence>
<keyword evidence="4" id="KW-1185">Reference proteome</keyword>
<keyword evidence="1" id="KW-0472">Membrane</keyword>
<evidence type="ECO:0000256" key="1">
    <source>
        <dbReference type="SAM" id="Phobius"/>
    </source>
</evidence>
<dbReference type="InterPro" id="IPR058257">
    <property type="entry name" value="CorA-like_dom"/>
</dbReference>
<name>A0A1J7JIC1_9PEZI</name>
<dbReference type="InParanoid" id="A0A1J7JIC1"/>
<organism evidence="3 4">
    <name type="scientific">Coniochaeta ligniaria NRRL 30616</name>
    <dbReference type="NCBI Taxonomy" id="1408157"/>
    <lineage>
        <taxon>Eukaryota</taxon>
        <taxon>Fungi</taxon>
        <taxon>Dikarya</taxon>
        <taxon>Ascomycota</taxon>
        <taxon>Pezizomycotina</taxon>
        <taxon>Sordariomycetes</taxon>
        <taxon>Sordariomycetidae</taxon>
        <taxon>Coniochaetales</taxon>
        <taxon>Coniochaetaceae</taxon>
        <taxon>Coniochaeta</taxon>
    </lineage>
</organism>
<dbReference type="OrthoDB" id="5396681at2759"/>
<sequence>MAPDSQDLFRASCASAQDYPRNLINIDRYGPSCATDADELQRHKDDLWDPSTAELVLLELYDGEEDCERRCIEDAPDLQGHLQTNRKDPRYRFVFLEAEHSRAPLNCSADMFNALATHHQVSPAFINHILSFGEQTLPRDFSLMTFQSGDNLFARESDIVPLPHLGRSGRHICYCFNIRTIEPSSSEPGWGWSMRNLAIYHTFDIETGRSLWLSIKANDLIRNRMNNAVNKPLFSAESQSTTDASFASTLEIVWIVMDWSDENWRSYINALDEGLRKIVIKAKTAQIDRTTSDDDSDSEKDKRALDNLSVLKTFTFEELQRLHVIGERINEAVLVTGLTVQIVQSLTEYYSAVFKSEALPEKIRDGCRPDMALFRQRMGNIERNLQIRHKQLESMARLAQEAKSLFDGILQYRAMQISLLFAQSGYDSSRKMESIAHKTEQETTSMHVITTVTLLFLPGTFVASFFQSGVIQLKVPDTIERDWMMLPGPTVLFFKISVGLMVVVFVIWALAFGYIKHKARKRISDNTDMV</sequence>
<evidence type="ECO:0000259" key="2">
    <source>
        <dbReference type="Pfam" id="PF26616"/>
    </source>
</evidence>
<dbReference type="STRING" id="1408157.A0A1J7JIC1"/>
<reference evidence="3 4" key="1">
    <citation type="submission" date="2016-10" db="EMBL/GenBank/DDBJ databases">
        <title>Draft genome sequence of Coniochaeta ligniaria NRRL30616, a lignocellulolytic fungus for bioabatement of inhibitors in plant biomass hydrolysates.</title>
        <authorList>
            <consortium name="DOE Joint Genome Institute"/>
            <person name="Jimenez D.J."/>
            <person name="Hector R.E."/>
            <person name="Riley R."/>
            <person name="Sun H."/>
            <person name="Grigoriev I.V."/>
            <person name="Van Elsas J.D."/>
            <person name="Nichols N.N."/>
        </authorList>
    </citation>
    <scope>NUCLEOTIDE SEQUENCE [LARGE SCALE GENOMIC DNA]</scope>
    <source>
        <strain evidence="3 4">NRRL 30616</strain>
    </source>
</reference>
<feature type="transmembrane region" description="Helical" evidence="1">
    <location>
        <begin position="491"/>
        <end position="515"/>
    </location>
</feature>
<accession>A0A1J7JIC1</accession>
<dbReference type="AlphaFoldDB" id="A0A1J7JIC1"/>